<dbReference type="Gene3D" id="1.10.510.10">
    <property type="entry name" value="Transferase(Phosphotransferase) domain 1"/>
    <property type="match status" value="1"/>
</dbReference>
<reference evidence="3 4" key="1">
    <citation type="submission" date="2018-09" db="EMBL/GenBank/DDBJ databases">
        <title>The complete genome sequence of Neokomagataea tanensis NBRC 106556(T).</title>
        <authorList>
            <person name="Chua K.-O."/>
            <person name="See-Too W.-S."/>
            <person name="Hong K.-W."/>
            <person name="Yin W.-F."/>
            <person name="Chan K.-G."/>
        </authorList>
    </citation>
    <scope>NUCLEOTIDE SEQUENCE [LARGE SCALE GENOMIC DNA]</scope>
    <source>
        <strain evidence="4">AH13 \ NBRC 106556</strain>
    </source>
</reference>
<gene>
    <name evidence="3" type="ORF">D5366_05275</name>
</gene>
<dbReference type="GO" id="GO:0004672">
    <property type="term" value="F:protein kinase activity"/>
    <property type="evidence" value="ECO:0007669"/>
    <property type="project" value="InterPro"/>
</dbReference>
<protein>
    <recommendedName>
        <fullName evidence="2">Protein kinase domain-containing protein</fullName>
    </recommendedName>
</protein>
<evidence type="ECO:0000256" key="1">
    <source>
        <dbReference type="SAM" id="Phobius"/>
    </source>
</evidence>
<keyword evidence="4" id="KW-1185">Reference proteome</keyword>
<organism evidence="3 4">
    <name type="scientific">Neokomagataea tanensis</name>
    <dbReference type="NCBI Taxonomy" id="661191"/>
    <lineage>
        <taxon>Bacteria</taxon>
        <taxon>Pseudomonadati</taxon>
        <taxon>Pseudomonadota</taxon>
        <taxon>Alphaproteobacteria</taxon>
        <taxon>Acetobacterales</taxon>
        <taxon>Acetobacteraceae</taxon>
        <taxon>Neokomagataea</taxon>
    </lineage>
</organism>
<keyword evidence="1" id="KW-1133">Transmembrane helix</keyword>
<dbReference type="AlphaFoldDB" id="A0A4Y6V8D0"/>
<accession>A0A4Y6V8D0</accession>
<dbReference type="EMBL" id="CP032485">
    <property type="protein sequence ID" value="QDH24737.1"/>
    <property type="molecule type" value="Genomic_DNA"/>
</dbReference>
<dbReference type="InterPro" id="IPR000719">
    <property type="entry name" value="Prot_kinase_dom"/>
</dbReference>
<dbReference type="SUPFAM" id="SSF56112">
    <property type="entry name" value="Protein kinase-like (PK-like)"/>
    <property type="match status" value="1"/>
</dbReference>
<dbReference type="KEGG" id="ntn:D5366_05275"/>
<feature type="transmembrane region" description="Helical" evidence="1">
    <location>
        <begin position="618"/>
        <end position="639"/>
    </location>
</feature>
<dbReference type="PROSITE" id="PS50011">
    <property type="entry name" value="PROTEIN_KINASE_DOM"/>
    <property type="match status" value="1"/>
</dbReference>
<evidence type="ECO:0000313" key="4">
    <source>
        <dbReference type="Proteomes" id="UP000317214"/>
    </source>
</evidence>
<dbReference type="OrthoDB" id="7166208at2"/>
<dbReference type="Proteomes" id="UP000317214">
    <property type="component" value="Chromosome"/>
</dbReference>
<evidence type="ECO:0000259" key="2">
    <source>
        <dbReference type="PROSITE" id="PS50011"/>
    </source>
</evidence>
<sequence length="646" mass="71566">MVPENIVIGGRYTVRLDRPQPPLGGCDAFEARDISVPSAPLLALAPETLRARWPEYALYRHPSVIPFQAQEHHDGAMWVVCSPLPGPPLSAGFTTWPENQLIESVIRPMADLLMHLDSLGLTCRALRPDNVFQEQGSRRLFLGPLGITPPALKQPVIFEPLSSAVCAPHHRGDGTIACDVFALGVIILMLCTGKVPLQGLTDAEILRRRFERGSAAVYMAGANIPTGLVSLLKAMLSDNPEFRPAPKDLVTIAPSKMFSSRVRTLARVPLVLEGHQLRTPQALAWFAAQYSDQFLALLKRRIVGKWLHHELDLVDVARHIERLVSVGGVVGAVSSKTWILMQAISLLDPAAPLCWGGLWFWPQALPHMIADVSGKGDDSGEKRDILGFVGLMVSAPDLLNKAQLAPELTLSLQYFLRLARQSSVKGQEQIRRLVYFANHYQPCLSPSCRSERIIQPVGLVRWLEKACATAAQGPGDPLLDKQMRSFLNVHDSLGMMRAVAERGSSERSTCVSDLMIIAKIQRKFDSGPLPNILRKAAPFLKEELGVWRSKTLRKHKYERLEALAERGDVWSVLVFVQDPADLEKDKTQAKMAEKELETIRLYLGDEKSRLANIKLKSAYSGEFVCLMLGILLALSSVWFEFCQSAL</sequence>
<dbReference type="RefSeq" id="WP_141492579.1">
    <property type="nucleotide sequence ID" value="NZ_CP032485.1"/>
</dbReference>
<feature type="domain" description="Protein kinase" evidence="2">
    <location>
        <begin position="1"/>
        <end position="258"/>
    </location>
</feature>
<dbReference type="GO" id="GO:0005524">
    <property type="term" value="F:ATP binding"/>
    <property type="evidence" value="ECO:0007669"/>
    <property type="project" value="InterPro"/>
</dbReference>
<dbReference type="InterPro" id="IPR011009">
    <property type="entry name" value="Kinase-like_dom_sf"/>
</dbReference>
<keyword evidence="1" id="KW-0812">Transmembrane</keyword>
<evidence type="ECO:0000313" key="3">
    <source>
        <dbReference type="EMBL" id="QDH24737.1"/>
    </source>
</evidence>
<proteinExistence type="predicted"/>
<name>A0A4Y6V8D0_9PROT</name>
<keyword evidence="1" id="KW-0472">Membrane</keyword>